<dbReference type="GO" id="GO:0005615">
    <property type="term" value="C:extracellular space"/>
    <property type="evidence" value="ECO:0007669"/>
    <property type="project" value="TreeGrafter"/>
</dbReference>
<dbReference type="PROSITE" id="PS00514">
    <property type="entry name" value="FIBRINOGEN_C_1"/>
    <property type="match status" value="1"/>
</dbReference>
<accession>A0A8J5N3R5</accession>
<evidence type="ECO:0000256" key="3">
    <source>
        <dbReference type="SAM" id="SignalP"/>
    </source>
</evidence>
<feature type="chain" id="PRO_5035245228" evidence="3">
    <location>
        <begin position="23"/>
        <end position="302"/>
    </location>
</feature>
<dbReference type="Pfam" id="PF00147">
    <property type="entry name" value="Fibrinogen_C"/>
    <property type="match status" value="1"/>
</dbReference>
<dbReference type="PANTHER" id="PTHR19143">
    <property type="entry name" value="FIBRINOGEN/TENASCIN/ANGIOPOEITIN"/>
    <property type="match status" value="1"/>
</dbReference>
<dbReference type="AlphaFoldDB" id="A0A8J5N3R5"/>
<dbReference type="SMART" id="SM00186">
    <property type="entry name" value="FBG"/>
    <property type="match status" value="1"/>
</dbReference>
<reference evidence="5" key="1">
    <citation type="journal article" date="2021" name="Sci. Adv.">
        <title>The American lobster genome reveals insights on longevity, neural, and immune adaptations.</title>
        <authorList>
            <person name="Polinski J.M."/>
            <person name="Zimin A.V."/>
            <person name="Clark K.F."/>
            <person name="Kohn A.B."/>
            <person name="Sadowski N."/>
            <person name="Timp W."/>
            <person name="Ptitsyn A."/>
            <person name="Khanna P."/>
            <person name="Romanova D.Y."/>
            <person name="Williams P."/>
            <person name="Greenwood S.J."/>
            <person name="Moroz L.L."/>
            <person name="Walt D.R."/>
            <person name="Bodnar A.G."/>
        </authorList>
    </citation>
    <scope>NUCLEOTIDE SEQUENCE</scope>
    <source>
        <strain evidence="5">GMGI-L3</strain>
    </source>
</reference>
<organism evidence="5 6">
    <name type="scientific">Homarus americanus</name>
    <name type="common">American lobster</name>
    <dbReference type="NCBI Taxonomy" id="6706"/>
    <lineage>
        <taxon>Eukaryota</taxon>
        <taxon>Metazoa</taxon>
        <taxon>Ecdysozoa</taxon>
        <taxon>Arthropoda</taxon>
        <taxon>Crustacea</taxon>
        <taxon>Multicrustacea</taxon>
        <taxon>Malacostraca</taxon>
        <taxon>Eumalacostraca</taxon>
        <taxon>Eucarida</taxon>
        <taxon>Decapoda</taxon>
        <taxon>Pleocyemata</taxon>
        <taxon>Astacidea</taxon>
        <taxon>Nephropoidea</taxon>
        <taxon>Nephropidae</taxon>
        <taxon>Homarus</taxon>
    </lineage>
</organism>
<feature type="signal peptide" evidence="3">
    <location>
        <begin position="1"/>
        <end position="22"/>
    </location>
</feature>
<evidence type="ECO:0000313" key="5">
    <source>
        <dbReference type="EMBL" id="KAG7172858.1"/>
    </source>
</evidence>
<dbReference type="EMBL" id="JAHLQT010010243">
    <property type="protein sequence ID" value="KAG7172858.1"/>
    <property type="molecule type" value="Genomic_DNA"/>
</dbReference>
<dbReference type="InterPro" id="IPR050373">
    <property type="entry name" value="Fibrinogen_C-term_domain"/>
</dbReference>
<dbReference type="Proteomes" id="UP000747542">
    <property type="component" value="Unassembled WGS sequence"/>
</dbReference>
<evidence type="ECO:0000313" key="6">
    <source>
        <dbReference type="Proteomes" id="UP000747542"/>
    </source>
</evidence>
<dbReference type="PROSITE" id="PS51406">
    <property type="entry name" value="FIBRINOGEN_C_2"/>
    <property type="match status" value="1"/>
</dbReference>
<dbReference type="InterPro" id="IPR002181">
    <property type="entry name" value="Fibrinogen_a/b/g_C_dom"/>
</dbReference>
<keyword evidence="1" id="KW-1015">Disulfide bond</keyword>
<dbReference type="OrthoDB" id="6361951at2759"/>
<comment type="caution">
    <text evidence="5">The sequence shown here is derived from an EMBL/GenBank/DDBJ whole genome shotgun (WGS) entry which is preliminary data.</text>
</comment>
<gene>
    <name evidence="5" type="ORF">Hamer_G025093</name>
</gene>
<evidence type="ECO:0000256" key="2">
    <source>
        <dbReference type="ARBA" id="ARBA00053344"/>
    </source>
</evidence>
<name>A0A8J5N3R5_HOMAM</name>
<evidence type="ECO:0000256" key="1">
    <source>
        <dbReference type="ARBA" id="ARBA00023157"/>
    </source>
</evidence>
<keyword evidence="3" id="KW-0732">Signal</keyword>
<dbReference type="GO" id="GO:0030246">
    <property type="term" value="F:carbohydrate binding"/>
    <property type="evidence" value="ECO:0007669"/>
    <property type="project" value="UniProtKB-ARBA"/>
</dbReference>
<proteinExistence type="predicted"/>
<dbReference type="NCBIfam" id="NF040941">
    <property type="entry name" value="GGGWT_bact"/>
    <property type="match status" value="1"/>
</dbReference>
<dbReference type="CDD" id="cd00087">
    <property type="entry name" value="FReD"/>
    <property type="match status" value="1"/>
</dbReference>
<protein>
    <submittedName>
        <fullName evidence="5">Penlectin 5-2-like</fullName>
    </submittedName>
</protein>
<dbReference type="InterPro" id="IPR020837">
    <property type="entry name" value="Fibrinogen_CS"/>
</dbReference>
<sequence>MAGRAETRALMLLLLHLMLTHAHTATTAVSINDHTRISIGSGEVSPIVLLITPGTPAVSVSVDGSSLGQQQCGVRARNCLEVQELQGHRVSGVYSIWPYECCRDRVVQVYCDMETVGGGWTVVQRRDKYETQEDFYQPWTRYVEGFGNLTQEFWLGLDNLHALTSQSNITYEARIDLGDFEGGKRWAQYTSITVEDANSSYKLVLGEYSGDAGNSMDHHTGRKFSTYDRDSDDHATNCASTYKGAWWYGGCHNSNLNGQYMEGATGQAAQGIIWQAWLGDGYSLKKTEIKIRPDKLPSYCRQ</sequence>
<comment type="function">
    <text evidence="2">Lectin involved in innate immunity. Agglutinates all types of human erythrocytes, Gram-positive and Gram-negative bacteria. Has a stronger agglutinating activity towards Gram-negative bacteria than towards Gram-positive bacteria. Specifically recognizes acetyl group-containing substances on agglutinated cells. The hemagglutinating activity was inhibited by EDTA, acetyl group-containing mono- and disaccharides, N-acetyl derivatives of amino acids, other acetyl group-containing substances, propionamide and benzamide. Enhances the antimicrobial activity of big defensin against Gram-positive bacteria but not against Gram-negative bacteria.</text>
</comment>
<dbReference type="FunFam" id="3.90.215.10:FF:000001">
    <property type="entry name" value="Tenascin isoform 1"/>
    <property type="match status" value="1"/>
</dbReference>
<keyword evidence="6" id="KW-1185">Reference proteome</keyword>
<feature type="domain" description="Fibrinogen C-terminal" evidence="4">
    <location>
        <begin position="70"/>
        <end position="295"/>
    </location>
</feature>
<evidence type="ECO:0000259" key="4">
    <source>
        <dbReference type="PROSITE" id="PS51406"/>
    </source>
</evidence>